<comment type="caution">
    <text evidence="2">The sequence shown here is derived from an EMBL/GenBank/DDBJ whole genome shotgun (WGS) entry which is preliminary data.</text>
</comment>
<organism evidence="2 3">
    <name type="scientific">Gossypium australe</name>
    <dbReference type="NCBI Taxonomy" id="47621"/>
    <lineage>
        <taxon>Eukaryota</taxon>
        <taxon>Viridiplantae</taxon>
        <taxon>Streptophyta</taxon>
        <taxon>Embryophyta</taxon>
        <taxon>Tracheophyta</taxon>
        <taxon>Spermatophyta</taxon>
        <taxon>Magnoliopsida</taxon>
        <taxon>eudicotyledons</taxon>
        <taxon>Gunneridae</taxon>
        <taxon>Pentapetalae</taxon>
        <taxon>rosids</taxon>
        <taxon>malvids</taxon>
        <taxon>Malvales</taxon>
        <taxon>Malvaceae</taxon>
        <taxon>Malvoideae</taxon>
        <taxon>Gossypium</taxon>
    </lineage>
</organism>
<keyword evidence="2" id="KW-0436">Ligase</keyword>
<sequence length="79" mass="9197">MILKLKGKSLLVAILKLTWNAYLYMIWRQRNKRYFSASFLTEDVVLVQIKEVVQTHLGGKLINRASLLMLHSVLLKLKV</sequence>
<feature type="transmembrane region" description="Helical" evidence="1">
    <location>
        <begin position="9"/>
        <end position="27"/>
    </location>
</feature>
<dbReference type="GO" id="GO:0016874">
    <property type="term" value="F:ligase activity"/>
    <property type="evidence" value="ECO:0007669"/>
    <property type="project" value="UniProtKB-KW"/>
</dbReference>
<keyword evidence="1" id="KW-1133">Transmembrane helix</keyword>
<dbReference type="Proteomes" id="UP000325315">
    <property type="component" value="Unassembled WGS sequence"/>
</dbReference>
<evidence type="ECO:0000313" key="3">
    <source>
        <dbReference type="Proteomes" id="UP000325315"/>
    </source>
</evidence>
<protein>
    <submittedName>
        <fullName evidence="2">DNA ligase</fullName>
    </submittedName>
</protein>
<gene>
    <name evidence="2" type="ORF">EPI10_010692</name>
</gene>
<proteinExistence type="predicted"/>
<keyword evidence="1" id="KW-0472">Membrane</keyword>
<accession>A0A5B6W655</accession>
<evidence type="ECO:0000313" key="2">
    <source>
        <dbReference type="EMBL" id="KAA3476743.1"/>
    </source>
</evidence>
<dbReference type="OrthoDB" id="997239at2759"/>
<keyword evidence="3" id="KW-1185">Reference proteome</keyword>
<keyword evidence="1" id="KW-0812">Transmembrane</keyword>
<evidence type="ECO:0000256" key="1">
    <source>
        <dbReference type="SAM" id="Phobius"/>
    </source>
</evidence>
<dbReference type="EMBL" id="SMMG02000004">
    <property type="protein sequence ID" value="KAA3476743.1"/>
    <property type="molecule type" value="Genomic_DNA"/>
</dbReference>
<name>A0A5B6W655_9ROSI</name>
<dbReference type="AlphaFoldDB" id="A0A5B6W655"/>
<reference evidence="3" key="1">
    <citation type="journal article" date="2019" name="Plant Biotechnol. J.">
        <title>Genome sequencing of the Australian wild diploid species Gossypium australe highlights disease resistance and delayed gland morphogenesis.</title>
        <authorList>
            <person name="Cai Y."/>
            <person name="Cai X."/>
            <person name="Wang Q."/>
            <person name="Wang P."/>
            <person name="Zhang Y."/>
            <person name="Cai C."/>
            <person name="Xu Y."/>
            <person name="Wang K."/>
            <person name="Zhou Z."/>
            <person name="Wang C."/>
            <person name="Geng S."/>
            <person name="Li B."/>
            <person name="Dong Q."/>
            <person name="Hou Y."/>
            <person name="Wang H."/>
            <person name="Ai P."/>
            <person name="Liu Z."/>
            <person name="Yi F."/>
            <person name="Sun M."/>
            <person name="An G."/>
            <person name="Cheng J."/>
            <person name="Zhang Y."/>
            <person name="Shi Q."/>
            <person name="Xie Y."/>
            <person name="Shi X."/>
            <person name="Chang Y."/>
            <person name="Huang F."/>
            <person name="Chen Y."/>
            <person name="Hong S."/>
            <person name="Mi L."/>
            <person name="Sun Q."/>
            <person name="Zhang L."/>
            <person name="Zhou B."/>
            <person name="Peng R."/>
            <person name="Zhang X."/>
            <person name="Liu F."/>
        </authorList>
    </citation>
    <scope>NUCLEOTIDE SEQUENCE [LARGE SCALE GENOMIC DNA]</scope>
    <source>
        <strain evidence="3">cv. PA1801</strain>
    </source>
</reference>